<protein>
    <submittedName>
        <fullName evidence="2">Uncharacterized protein</fullName>
    </submittedName>
</protein>
<organism evidence="2 3">
    <name type="scientific">Thalassiosira oceanica</name>
    <name type="common">Marine diatom</name>
    <dbReference type="NCBI Taxonomy" id="159749"/>
    <lineage>
        <taxon>Eukaryota</taxon>
        <taxon>Sar</taxon>
        <taxon>Stramenopiles</taxon>
        <taxon>Ochrophyta</taxon>
        <taxon>Bacillariophyta</taxon>
        <taxon>Coscinodiscophyceae</taxon>
        <taxon>Thalassiosirophycidae</taxon>
        <taxon>Thalassiosirales</taxon>
        <taxon>Thalassiosiraceae</taxon>
        <taxon>Thalassiosira</taxon>
    </lineage>
</organism>
<keyword evidence="3" id="KW-1185">Reference proteome</keyword>
<evidence type="ECO:0000313" key="3">
    <source>
        <dbReference type="Proteomes" id="UP000266841"/>
    </source>
</evidence>
<reference evidence="2 3" key="1">
    <citation type="journal article" date="2012" name="Genome Biol.">
        <title>Genome and low-iron response of an oceanic diatom adapted to chronic iron limitation.</title>
        <authorList>
            <person name="Lommer M."/>
            <person name="Specht M."/>
            <person name="Roy A.S."/>
            <person name="Kraemer L."/>
            <person name="Andreson R."/>
            <person name="Gutowska M.A."/>
            <person name="Wolf J."/>
            <person name="Bergner S.V."/>
            <person name="Schilhabel M.B."/>
            <person name="Klostermeier U.C."/>
            <person name="Beiko R.G."/>
            <person name="Rosenstiel P."/>
            <person name="Hippler M."/>
            <person name="Laroche J."/>
        </authorList>
    </citation>
    <scope>NUCLEOTIDE SEQUENCE [LARGE SCALE GENOMIC DNA]</scope>
    <source>
        <strain evidence="2 3">CCMP1005</strain>
    </source>
</reference>
<evidence type="ECO:0000313" key="2">
    <source>
        <dbReference type="EMBL" id="EJK46063.1"/>
    </source>
</evidence>
<sequence length="239" mass="27217">MSRSTEEPKACATISGIRAFRHCPPLGRFLRHHRQVQRSTTYLDYRRSRWSTRRSLHLPSSLPDAAVYGGTGGIGYNLHLPTQSGHFDTVPRSGIGVFLHPRQTTDQPTLDLDRSPMQRRPKAPKTRAAQCKKQGIPTQCPALAWMDSFDNIQRSAIFGHEVVIVRTDCSSPARKRKAPCPVRLQSVYDNSANSVRPRPAKNPAASEHSTRFYHTYHFCQIFAFDRIVEPRERELELQE</sequence>
<dbReference type="AlphaFoldDB" id="K0R152"/>
<feature type="region of interest" description="Disordered" evidence="1">
    <location>
        <begin position="105"/>
        <end position="127"/>
    </location>
</feature>
<accession>K0R152</accession>
<evidence type="ECO:0000256" key="1">
    <source>
        <dbReference type="SAM" id="MobiDB-lite"/>
    </source>
</evidence>
<gene>
    <name evidence="2" type="ORF">THAOC_35294</name>
</gene>
<dbReference type="Proteomes" id="UP000266841">
    <property type="component" value="Unassembled WGS sequence"/>
</dbReference>
<comment type="caution">
    <text evidence="2">The sequence shown here is derived from an EMBL/GenBank/DDBJ whole genome shotgun (WGS) entry which is preliminary data.</text>
</comment>
<name>K0R152_THAOC</name>
<dbReference type="EMBL" id="AGNL01048024">
    <property type="protein sequence ID" value="EJK46063.1"/>
    <property type="molecule type" value="Genomic_DNA"/>
</dbReference>
<proteinExistence type="predicted"/>